<protein>
    <recommendedName>
        <fullName evidence="3">Sugar-binding protein</fullName>
    </recommendedName>
</protein>
<evidence type="ECO:0008006" key="3">
    <source>
        <dbReference type="Google" id="ProtNLM"/>
    </source>
</evidence>
<gene>
    <name evidence="1" type="ORF">QNI19_32155</name>
</gene>
<name>A0ABT7CV70_9BACT</name>
<reference evidence="1 2" key="1">
    <citation type="submission" date="2023-05" db="EMBL/GenBank/DDBJ databases">
        <authorList>
            <person name="Zhang X."/>
        </authorList>
    </citation>
    <scope>NUCLEOTIDE SEQUENCE [LARGE SCALE GENOMIC DNA]</scope>
    <source>
        <strain evidence="1 2">DM2B3-1</strain>
    </source>
</reference>
<sequence>MNLFLFFISVPFICCSSEVKTDEKSIKKIITVTEYLVLNKNFDTLDTLHQQKEIKKIDINNNLVEDLDYWGPTSTFAGGLIYKYNKENKIVDEYLLDIHNEVSSKYEYKYSNNIATKFEVLKNNTKIKRKLYYYDTNNNLVRETTYYDDGNVMSDFYFKYDSTNQQVERTGTLDSKNIESIYKSYDGFSNLIEQKSIDTSGTTLSVEKFIYDKFDRNGNWEIRKSMLQGVPHSVAFQKIENK</sequence>
<evidence type="ECO:0000313" key="2">
    <source>
        <dbReference type="Proteomes" id="UP001228581"/>
    </source>
</evidence>
<proteinExistence type="predicted"/>
<dbReference type="EMBL" id="JASJOT010000034">
    <property type="protein sequence ID" value="MDJ1497637.1"/>
    <property type="molecule type" value="Genomic_DNA"/>
</dbReference>
<comment type="caution">
    <text evidence="1">The sequence shown here is derived from an EMBL/GenBank/DDBJ whole genome shotgun (WGS) entry which is preliminary data.</text>
</comment>
<evidence type="ECO:0000313" key="1">
    <source>
        <dbReference type="EMBL" id="MDJ1497637.1"/>
    </source>
</evidence>
<dbReference type="RefSeq" id="WP_314003364.1">
    <property type="nucleotide sequence ID" value="NZ_JASJOT010000034.1"/>
</dbReference>
<organism evidence="1 2">
    <name type="scientific">Xanthocytophaga flava</name>
    <dbReference type="NCBI Taxonomy" id="3048013"/>
    <lineage>
        <taxon>Bacteria</taxon>
        <taxon>Pseudomonadati</taxon>
        <taxon>Bacteroidota</taxon>
        <taxon>Cytophagia</taxon>
        <taxon>Cytophagales</taxon>
        <taxon>Rhodocytophagaceae</taxon>
        <taxon>Xanthocytophaga</taxon>
    </lineage>
</organism>
<keyword evidence="2" id="KW-1185">Reference proteome</keyword>
<accession>A0ABT7CV70</accession>
<dbReference type="Proteomes" id="UP001228581">
    <property type="component" value="Unassembled WGS sequence"/>
</dbReference>